<proteinExistence type="predicted"/>
<dbReference type="PANTHER" id="PTHR42788">
    <property type="entry name" value="TAURINE IMPORT ATP-BINDING PROTEIN-RELATED"/>
    <property type="match status" value="1"/>
</dbReference>
<dbReference type="InterPro" id="IPR050166">
    <property type="entry name" value="ABC_transporter_ATP-bind"/>
</dbReference>
<comment type="caution">
    <text evidence="5">The sequence shown here is derived from an EMBL/GenBank/DDBJ whole genome shotgun (WGS) entry which is preliminary data.</text>
</comment>
<protein>
    <submittedName>
        <fullName evidence="5">ABC transporter ATP-binding protein</fullName>
    </submittedName>
</protein>
<dbReference type="Pfam" id="PF00005">
    <property type="entry name" value="ABC_tran"/>
    <property type="match status" value="1"/>
</dbReference>
<dbReference type="GO" id="GO:0005524">
    <property type="term" value="F:ATP binding"/>
    <property type="evidence" value="ECO:0007669"/>
    <property type="project" value="UniProtKB-KW"/>
</dbReference>
<organism evidence="5 6">
    <name type="scientific">Thermus composti</name>
    <dbReference type="NCBI Taxonomy" id="532059"/>
    <lineage>
        <taxon>Bacteria</taxon>
        <taxon>Thermotogati</taxon>
        <taxon>Deinococcota</taxon>
        <taxon>Deinococci</taxon>
        <taxon>Thermales</taxon>
        <taxon>Thermaceae</taxon>
        <taxon>Thermus</taxon>
    </lineage>
</organism>
<dbReference type="InterPro" id="IPR017871">
    <property type="entry name" value="ABC_transporter-like_CS"/>
</dbReference>
<evidence type="ECO:0000256" key="3">
    <source>
        <dbReference type="ARBA" id="ARBA00022840"/>
    </source>
</evidence>
<evidence type="ECO:0000259" key="4">
    <source>
        <dbReference type="PROSITE" id="PS50893"/>
    </source>
</evidence>
<dbReference type="PANTHER" id="PTHR42788:SF13">
    <property type="entry name" value="ALIPHATIC SULFONATES IMPORT ATP-BINDING PROTEIN SSUB"/>
    <property type="match status" value="1"/>
</dbReference>
<evidence type="ECO:0000313" key="5">
    <source>
        <dbReference type="EMBL" id="MFC0596083.1"/>
    </source>
</evidence>
<dbReference type="EMBL" id="JBHLTW010000034">
    <property type="protein sequence ID" value="MFC0596083.1"/>
    <property type="molecule type" value="Genomic_DNA"/>
</dbReference>
<dbReference type="RefSeq" id="WP_188846356.1">
    <property type="nucleotide sequence ID" value="NZ_BMPJ01000005.1"/>
</dbReference>
<keyword evidence="3 5" id="KW-0067">ATP-binding</keyword>
<sequence length="248" mass="27041">MLEVLGLALGYGATPVLEGVDLKVGEGEFVSLVGPSGSGKSTLLRAVAGLLRPLGGEIRREFPMEALGFLFQEDALLPWRTARENVALGLRIRGMPKGKALEEAEAWLGRLGLSGLGDRYPHQLSGGQRKRVALAQVLALRPRLLLMDEPFSSLDAILRTQITRDLLAQVEGEGIAVLLVTHDLEEALALSDRVYLLSKGPRARIAQVYPVPFPRPRDPVAVKADPRFGPLFRRLWQDLEEVSLCAAP</sequence>
<accession>A0ABV6Q4J4</accession>
<keyword evidence="2" id="KW-0547">Nucleotide-binding</keyword>
<evidence type="ECO:0000313" key="6">
    <source>
        <dbReference type="Proteomes" id="UP001589830"/>
    </source>
</evidence>
<dbReference type="SMART" id="SM00382">
    <property type="entry name" value="AAA"/>
    <property type="match status" value="1"/>
</dbReference>
<dbReference type="PROSITE" id="PS50893">
    <property type="entry name" value="ABC_TRANSPORTER_2"/>
    <property type="match status" value="1"/>
</dbReference>
<dbReference type="PROSITE" id="PS00211">
    <property type="entry name" value="ABC_TRANSPORTER_1"/>
    <property type="match status" value="1"/>
</dbReference>
<keyword evidence="6" id="KW-1185">Reference proteome</keyword>
<dbReference type="Proteomes" id="UP001589830">
    <property type="component" value="Unassembled WGS sequence"/>
</dbReference>
<evidence type="ECO:0000256" key="1">
    <source>
        <dbReference type="ARBA" id="ARBA00022448"/>
    </source>
</evidence>
<evidence type="ECO:0000256" key="2">
    <source>
        <dbReference type="ARBA" id="ARBA00022741"/>
    </source>
</evidence>
<dbReference type="SUPFAM" id="SSF52540">
    <property type="entry name" value="P-loop containing nucleoside triphosphate hydrolases"/>
    <property type="match status" value="1"/>
</dbReference>
<dbReference type="CDD" id="cd03293">
    <property type="entry name" value="ABC_NrtD_SsuB_transporters"/>
    <property type="match status" value="1"/>
</dbReference>
<name>A0ABV6Q4J4_9DEIN</name>
<dbReference type="InterPro" id="IPR003439">
    <property type="entry name" value="ABC_transporter-like_ATP-bd"/>
</dbReference>
<feature type="domain" description="ABC transporter" evidence="4">
    <location>
        <begin position="2"/>
        <end position="224"/>
    </location>
</feature>
<dbReference type="InterPro" id="IPR003593">
    <property type="entry name" value="AAA+_ATPase"/>
</dbReference>
<dbReference type="Gene3D" id="3.40.50.300">
    <property type="entry name" value="P-loop containing nucleotide triphosphate hydrolases"/>
    <property type="match status" value="1"/>
</dbReference>
<gene>
    <name evidence="5" type="ORF">ACFFFP_07900</name>
</gene>
<keyword evidence="1" id="KW-0813">Transport</keyword>
<reference evidence="5 6" key="1">
    <citation type="submission" date="2024-09" db="EMBL/GenBank/DDBJ databases">
        <authorList>
            <person name="Sun Q."/>
            <person name="Mori K."/>
        </authorList>
    </citation>
    <scope>NUCLEOTIDE SEQUENCE [LARGE SCALE GENOMIC DNA]</scope>
    <source>
        <strain evidence="5 6">NCAIM B.02340</strain>
    </source>
</reference>
<dbReference type="InterPro" id="IPR027417">
    <property type="entry name" value="P-loop_NTPase"/>
</dbReference>